<dbReference type="GO" id="GO:0009986">
    <property type="term" value="C:cell surface"/>
    <property type="evidence" value="ECO:0000318"/>
    <property type="project" value="GO_Central"/>
</dbReference>
<dbReference type="Gene3D" id="2.60.40.3210">
    <property type="entry name" value="Zona pellucida, ZP-N domain"/>
    <property type="match status" value="1"/>
</dbReference>
<dbReference type="Pfam" id="PF00100">
    <property type="entry name" value="Zona_pellucida"/>
    <property type="match status" value="1"/>
</dbReference>
<dbReference type="Pfam" id="PF23344">
    <property type="entry name" value="ZP-N"/>
    <property type="match status" value="1"/>
</dbReference>
<evidence type="ECO:0000256" key="4">
    <source>
        <dbReference type="ARBA" id="ARBA00023180"/>
    </source>
</evidence>
<evidence type="ECO:0000256" key="3">
    <source>
        <dbReference type="ARBA" id="ARBA00023157"/>
    </source>
</evidence>
<dbReference type="GO" id="GO:0005615">
    <property type="term" value="C:extracellular space"/>
    <property type="evidence" value="ECO:0000318"/>
    <property type="project" value="GO_Central"/>
</dbReference>
<name>A0A9J7LPY2_BRAFL</name>
<reference evidence="7" key="1">
    <citation type="journal article" date="2020" name="Nat. Ecol. Evol.">
        <title>Deeply conserved synteny resolves early events in vertebrate evolution.</title>
        <authorList>
            <person name="Simakov O."/>
            <person name="Marletaz F."/>
            <person name="Yue J.X."/>
            <person name="O'Connell B."/>
            <person name="Jenkins J."/>
            <person name="Brandt A."/>
            <person name="Calef R."/>
            <person name="Tung C.H."/>
            <person name="Huang T.K."/>
            <person name="Schmutz J."/>
            <person name="Satoh N."/>
            <person name="Yu J.K."/>
            <person name="Putnam N.H."/>
            <person name="Green R.E."/>
            <person name="Rokhsar D.S."/>
        </authorList>
    </citation>
    <scope>NUCLEOTIDE SEQUENCE [LARGE SCALE GENOMIC DNA]</scope>
    <source>
        <strain evidence="7">S238N-H82</strain>
    </source>
</reference>
<accession>A0A9J7LPY2</accession>
<dbReference type="SUPFAM" id="SSF82895">
    <property type="entry name" value="TSP-1 type 1 repeat"/>
    <property type="match status" value="1"/>
</dbReference>
<dbReference type="AlphaFoldDB" id="A0A9J7LPY2"/>
<dbReference type="SMART" id="SM00209">
    <property type="entry name" value="TSP1"/>
    <property type="match status" value="1"/>
</dbReference>
<evidence type="ECO:0000313" key="8">
    <source>
        <dbReference type="RefSeq" id="XP_035686772.1"/>
    </source>
</evidence>
<evidence type="ECO:0000256" key="2">
    <source>
        <dbReference type="ARBA" id="ARBA00022737"/>
    </source>
</evidence>
<dbReference type="GeneID" id="118422984"/>
<dbReference type="InterPro" id="IPR001507">
    <property type="entry name" value="ZP_dom"/>
</dbReference>
<keyword evidence="3" id="KW-1015">Disulfide bond</keyword>
<evidence type="ECO:0000256" key="5">
    <source>
        <dbReference type="SAM" id="MobiDB-lite"/>
    </source>
</evidence>
<dbReference type="InterPro" id="IPR036383">
    <property type="entry name" value="TSP1_rpt_sf"/>
</dbReference>
<dbReference type="InterPro" id="IPR055356">
    <property type="entry name" value="ZP-N"/>
</dbReference>
<dbReference type="Proteomes" id="UP000001554">
    <property type="component" value="Chromosome 9"/>
</dbReference>
<keyword evidence="7" id="KW-1185">Reference proteome</keyword>
<evidence type="ECO:0000256" key="1">
    <source>
        <dbReference type="ARBA" id="ARBA00022729"/>
    </source>
</evidence>
<dbReference type="InterPro" id="IPR055355">
    <property type="entry name" value="ZP-C"/>
</dbReference>
<dbReference type="RefSeq" id="XP_035686772.1">
    <property type="nucleotide sequence ID" value="XM_035830879.1"/>
</dbReference>
<evidence type="ECO:0000259" key="6">
    <source>
        <dbReference type="PROSITE" id="PS51034"/>
    </source>
</evidence>
<keyword evidence="2" id="KW-0677">Repeat</keyword>
<dbReference type="KEGG" id="bfo:118422984"/>
<proteinExistence type="predicted"/>
<dbReference type="InterPro" id="IPR042235">
    <property type="entry name" value="ZP-C_dom"/>
</dbReference>
<dbReference type="PROSITE" id="PS50092">
    <property type="entry name" value="TSP1"/>
    <property type="match status" value="1"/>
</dbReference>
<evidence type="ECO:0000313" key="7">
    <source>
        <dbReference type="Proteomes" id="UP000001554"/>
    </source>
</evidence>
<dbReference type="PROSITE" id="PS51034">
    <property type="entry name" value="ZP_2"/>
    <property type="match status" value="1"/>
</dbReference>
<feature type="domain" description="ZP" evidence="6">
    <location>
        <begin position="139"/>
        <end position="387"/>
    </location>
</feature>
<dbReference type="SMART" id="SM00241">
    <property type="entry name" value="ZP"/>
    <property type="match status" value="1"/>
</dbReference>
<dbReference type="Gene3D" id="2.60.40.4100">
    <property type="entry name" value="Zona pellucida, ZP-C domain"/>
    <property type="match status" value="1"/>
</dbReference>
<dbReference type="InterPro" id="IPR000884">
    <property type="entry name" value="TSP1_rpt"/>
</dbReference>
<dbReference type="Pfam" id="PF00090">
    <property type="entry name" value="TSP_1"/>
    <property type="match status" value="1"/>
</dbReference>
<sequence>MGHQAPMRHQAREGTLTLSSPMQSIFNVKDKVKVYNGATGRSFHFPCPTDTGCPLSTDPNDGGQEQIVLDLEVDGDWSNWSPWSDCSVTCGNGTKSRDRSCTDPAPKNGGAECDGDPEQTKGCNSEVSCPEPGMSASANCSNGDMELAIPINELKKVKLDNLHWSDHDEDNCRAKKKGTNYIFHTDLYDCGTQANFTQKYVTFQNSIILDSQPENNGVISRKESSVRITSICKYKRQEWVESTFKPIPGGLNLTEEGFGQLEVRLSMFPTNQYHSPYRASQYPIHLRMLQHIYMQLEVQGHGHRLSVLALNCKATMSSRPDDTPQYQLIRDGCPSDKTLQIYNITDNSKERFSFEAFHFINEWEEVYVHCEVLVCDGTDSGSRCAQV</sequence>
<dbReference type="PRINTS" id="PR01705">
    <property type="entry name" value="TSP1REPEAT"/>
</dbReference>
<organism evidence="7 8">
    <name type="scientific">Branchiostoma floridae</name>
    <name type="common">Florida lancelet</name>
    <name type="synonym">Amphioxus</name>
    <dbReference type="NCBI Taxonomy" id="7739"/>
    <lineage>
        <taxon>Eukaryota</taxon>
        <taxon>Metazoa</taxon>
        <taxon>Chordata</taxon>
        <taxon>Cephalochordata</taxon>
        <taxon>Leptocardii</taxon>
        <taxon>Amphioxiformes</taxon>
        <taxon>Branchiostomatidae</taxon>
        <taxon>Branchiostoma</taxon>
    </lineage>
</organism>
<gene>
    <name evidence="8" type="primary">LOC118422984</name>
</gene>
<dbReference type="Gene3D" id="2.20.100.10">
    <property type="entry name" value="Thrombospondin type-1 (TSP1) repeat"/>
    <property type="match status" value="1"/>
</dbReference>
<reference evidence="8" key="2">
    <citation type="submission" date="2025-08" db="UniProtKB">
        <authorList>
            <consortium name="RefSeq"/>
        </authorList>
    </citation>
    <scope>IDENTIFICATION</scope>
    <source>
        <strain evidence="8">S238N-H82</strain>
        <tissue evidence="8">Testes</tissue>
    </source>
</reference>
<keyword evidence="4" id="KW-0325">Glycoprotein</keyword>
<protein>
    <submittedName>
        <fullName evidence="8">Coadhesin-like</fullName>
    </submittedName>
</protein>
<keyword evidence="1" id="KW-0732">Signal</keyword>
<dbReference type="PANTHER" id="PTHR14002">
    <property type="entry name" value="ENDOGLIN/TGF-BETA RECEPTOR TYPE III"/>
    <property type="match status" value="1"/>
</dbReference>
<dbReference type="OrthoDB" id="10063988at2759"/>
<dbReference type="PRINTS" id="PR00023">
    <property type="entry name" value="ZPELLUCIDA"/>
</dbReference>
<dbReference type="FunFam" id="2.20.100.10:FF:000007">
    <property type="entry name" value="Thrombospondin 1"/>
    <property type="match status" value="1"/>
</dbReference>
<feature type="region of interest" description="Disordered" evidence="5">
    <location>
        <begin position="91"/>
        <end position="122"/>
    </location>
</feature>
<dbReference type="PANTHER" id="PTHR14002:SF43">
    <property type="entry name" value="DELTA-LIKE PROTEIN"/>
    <property type="match status" value="1"/>
</dbReference>
<dbReference type="InterPro" id="IPR048290">
    <property type="entry name" value="ZP_chr"/>
</dbReference>